<gene>
    <name evidence="1" type="ORF">UFOVP150_30</name>
</gene>
<name>A0A6J7WCC3_9CAUD</name>
<dbReference type="EMBL" id="LR798199">
    <property type="protein sequence ID" value="CAB5155804.1"/>
    <property type="molecule type" value="Genomic_DNA"/>
</dbReference>
<evidence type="ECO:0000313" key="1">
    <source>
        <dbReference type="EMBL" id="CAB5155804.1"/>
    </source>
</evidence>
<organism evidence="1">
    <name type="scientific">uncultured Caudovirales phage</name>
    <dbReference type="NCBI Taxonomy" id="2100421"/>
    <lineage>
        <taxon>Viruses</taxon>
        <taxon>Duplodnaviria</taxon>
        <taxon>Heunggongvirae</taxon>
        <taxon>Uroviricota</taxon>
        <taxon>Caudoviricetes</taxon>
        <taxon>Peduoviridae</taxon>
        <taxon>Maltschvirus</taxon>
        <taxon>Maltschvirus maltsch</taxon>
    </lineage>
</organism>
<sequence>MEIYDDTKFSLVEENELISYVLRSERQEPETFIKDVIFNAANRKSHLSFDVLD</sequence>
<protein>
    <submittedName>
        <fullName evidence="1">Uncharacterized protein</fullName>
    </submittedName>
</protein>
<proteinExistence type="predicted"/>
<accession>A0A6J7WCC3</accession>
<reference evidence="1" key="1">
    <citation type="submission" date="2020-05" db="EMBL/GenBank/DDBJ databases">
        <authorList>
            <person name="Chiriac C."/>
            <person name="Salcher M."/>
            <person name="Ghai R."/>
            <person name="Kavagutti S V."/>
        </authorList>
    </citation>
    <scope>NUCLEOTIDE SEQUENCE</scope>
</reference>